<keyword evidence="3" id="KW-1185">Reference proteome</keyword>
<proteinExistence type="predicted"/>
<dbReference type="EMBL" id="WHOR01000025">
    <property type="protein sequence ID" value="NUB18708.1"/>
    <property type="molecule type" value="Genomic_DNA"/>
</dbReference>
<comment type="caution">
    <text evidence="2">The sequence shown here is derived from an EMBL/GenBank/DDBJ whole genome shotgun (WGS) entry which is preliminary data.</text>
</comment>
<dbReference type="Gene3D" id="1.10.10.60">
    <property type="entry name" value="Homeodomain-like"/>
    <property type="match status" value="1"/>
</dbReference>
<dbReference type="Proteomes" id="UP000639419">
    <property type="component" value="Unassembled WGS sequence"/>
</dbReference>
<feature type="compositionally biased region" description="Basic and acidic residues" evidence="1">
    <location>
        <begin position="76"/>
        <end position="92"/>
    </location>
</feature>
<feature type="compositionally biased region" description="Polar residues" evidence="1">
    <location>
        <begin position="59"/>
        <end position="75"/>
    </location>
</feature>
<feature type="region of interest" description="Disordered" evidence="1">
    <location>
        <begin position="59"/>
        <end position="92"/>
    </location>
</feature>
<evidence type="ECO:0000256" key="1">
    <source>
        <dbReference type="SAM" id="MobiDB-lite"/>
    </source>
</evidence>
<dbReference type="SUPFAM" id="SSF46689">
    <property type="entry name" value="Homeodomain-like"/>
    <property type="match status" value="1"/>
</dbReference>
<feature type="region of interest" description="Disordered" evidence="1">
    <location>
        <begin position="1"/>
        <end position="30"/>
    </location>
</feature>
<dbReference type="Pfam" id="PF01527">
    <property type="entry name" value="HTH_Tnp_1"/>
    <property type="match status" value="1"/>
</dbReference>
<evidence type="ECO:0000313" key="3">
    <source>
        <dbReference type="Proteomes" id="UP000639419"/>
    </source>
</evidence>
<sequence>MIRQEVLDGTGQSAVLHAGGQGTSCQAGHRGERPISQIAGDLGIGESLLRRWRREYEEQTTLAPSGLTTATNKNSLEGEVRRSRRENERLRQEREILKKAVATFSEGPK</sequence>
<accession>A0ABX2KSU8</accession>
<dbReference type="InterPro" id="IPR002514">
    <property type="entry name" value="Transposase_8"/>
</dbReference>
<protein>
    <submittedName>
        <fullName evidence="2">Transposase</fullName>
    </submittedName>
</protein>
<organism evidence="2 3">
    <name type="scientific">Azospirillum formosense</name>
    <dbReference type="NCBI Taxonomy" id="861533"/>
    <lineage>
        <taxon>Bacteria</taxon>
        <taxon>Pseudomonadati</taxon>
        <taxon>Pseudomonadota</taxon>
        <taxon>Alphaproteobacteria</taxon>
        <taxon>Rhodospirillales</taxon>
        <taxon>Azospirillaceae</taxon>
        <taxon>Azospirillum</taxon>
    </lineage>
</organism>
<gene>
    <name evidence="2" type="ORF">GBZ26_05670</name>
</gene>
<dbReference type="InterPro" id="IPR009057">
    <property type="entry name" value="Homeodomain-like_sf"/>
</dbReference>
<reference evidence="2 3" key="1">
    <citation type="submission" date="2019-10" db="EMBL/GenBank/DDBJ databases">
        <title>Genome sequence of Azospirillum formosense CC-Nfb-7.</title>
        <authorList>
            <person name="Ambrosini A."/>
            <person name="Sant'Anna F.H."/>
            <person name="Cassan F.D."/>
            <person name="Souza E.M."/>
            <person name="Passaglia L.M.P."/>
        </authorList>
    </citation>
    <scope>NUCLEOTIDE SEQUENCE [LARGE SCALE GENOMIC DNA]</scope>
    <source>
        <strain evidence="2 3">CC-NFb-7</strain>
    </source>
</reference>
<name>A0ABX2KSU8_9PROT</name>
<evidence type="ECO:0000313" key="2">
    <source>
        <dbReference type="EMBL" id="NUB18708.1"/>
    </source>
</evidence>
<dbReference type="RefSeq" id="WP_174437992.1">
    <property type="nucleotide sequence ID" value="NZ_BAABCC010000050.1"/>
</dbReference>